<dbReference type="Proteomes" id="UP000093501">
    <property type="component" value="Unassembled WGS sequence"/>
</dbReference>
<evidence type="ECO:0000256" key="3">
    <source>
        <dbReference type="ARBA" id="ARBA00022714"/>
    </source>
</evidence>
<dbReference type="InterPro" id="IPR050415">
    <property type="entry name" value="MRET"/>
</dbReference>
<feature type="domain" description="2Fe-2S ferredoxin-type" evidence="9">
    <location>
        <begin position="255"/>
        <end position="340"/>
    </location>
</feature>
<gene>
    <name evidence="11" type="ORF">BCR15_04415</name>
</gene>
<dbReference type="SUPFAM" id="SSF63380">
    <property type="entry name" value="Riboflavin synthase domain-like"/>
    <property type="match status" value="1"/>
</dbReference>
<evidence type="ECO:0000256" key="7">
    <source>
        <dbReference type="ARBA" id="ARBA00023004"/>
    </source>
</evidence>
<keyword evidence="7" id="KW-0408">Iron</keyword>
<dbReference type="Gene3D" id="3.40.50.80">
    <property type="entry name" value="Nucleotide-binding domain of ferredoxin-NADP reductase (FNR) module"/>
    <property type="match status" value="1"/>
</dbReference>
<dbReference type="PROSITE" id="PS51085">
    <property type="entry name" value="2FE2S_FER_2"/>
    <property type="match status" value="1"/>
</dbReference>
<keyword evidence="12" id="KW-1185">Reference proteome</keyword>
<dbReference type="Pfam" id="PF00970">
    <property type="entry name" value="FAD_binding_6"/>
    <property type="match status" value="1"/>
</dbReference>
<organism evidence="11 12">
    <name type="scientific">Tessaracoccus lapidicaptus</name>
    <dbReference type="NCBI Taxonomy" id="1427523"/>
    <lineage>
        <taxon>Bacteria</taxon>
        <taxon>Bacillati</taxon>
        <taxon>Actinomycetota</taxon>
        <taxon>Actinomycetes</taxon>
        <taxon>Propionibacteriales</taxon>
        <taxon>Propionibacteriaceae</taxon>
        <taxon>Tessaracoccus</taxon>
    </lineage>
</organism>
<dbReference type="GO" id="GO:0051537">
    <property type="term" value="F:2 iron, 2 sulfur cluster binding"/>
    <property type="evidence" value="ECO:0007669"/>
    <property type="project" value="UniProtKB-KW"/>
</dbReference>
<dbReference type="PROSITE" id="PS51384">
    <property type="entry name" value="FAD_FR"/>
    <property type="match status" value="1"/>
</dbReference>
<dbReference type="CDD" id="cd00207">
    <property type="entry name" value="fer2"/>
    <property type="match status" value="1"/>
</dbReference>
<name>A0A1C0AM88_9ACTN</name>
<dbReference type="PANTHER" id="PTHR47354">
    <property type="entry name" value="NADH OXIDOREDUCTASE HCR"/>
    <property type="match status" value="1"/>
</dbReference>
<comment type="caution">
    <text evidence="11">The sequence shown here is derived from an EMBL/GenBank/DDBJ whole genome shotgun (WGS) entry which is preliminary data.</text>
</comment>
<dbReference type="InterPro" id="IPR001041">
    <property type="entry name" value="2Fe-2S_ferredoxin-type"/>
</dbReference>
<keyword evidence="8" id="KW-0411">Iron-sulfur</keyword>
<dbReference type="SUPFAM" id="SSF52343">
    <property type="entry name" value="Ferredoxin reductase-like, C-terminal NADP-linked domain"/>
    <property type="match status" value="1"/>
</dbReference>
<dbReference type="Gene3D" id="3.10.20.30">
    <property type="match status" value="1"/>
</dbReference>
<evidence type="ECO:0000313" key="12">
    <source>
        <dbReference type="Proteomes" id="UP000093501"/>
    </source>
</evidence>
<keyword evidence="4" id="KW-0479">Metal-binding</keyword>
<reference evidence="12" key="1">
    <citation type="submission" date="2016-07" db="EMBL/GenBank/DDBJ databases">
        <authorList>
            <person name="Florea S."/>
            <person name="Webb J.S."/>
            <person name="Jaromczyk J."/>
            <person name="Schardl C.L."/>
        </authorList>
    </citation>
    <scope>NUCLEOTIDE SEQUENCE [LARGE SCALE GENOMIC DNA]</scope>
    <source>
        <strain evidence="12">IPBSL-7</strain>
    </source>
</reference>
<evidence type="ECO:0000256" key="8">
    <source>
        <dbReference type="ARBA" id="ARBA00023014"/>
    </source>
</evidence>
<dbReference type="EMBL" id="MBQD01000021">
    <property type="protein sequence ID" value="OCL34002.1"/>
    <property type="molecule type" value="Genomic_DNA"/>
</dbReference>
<evidence type="ECO:0000259" key="10">
    <source>
        <dbReference type="PROSITE" id="PS51384"/>
    </source>
</evidence>
<proteinExistence type="predicted"/>
<dbReference type="InterPro" id="IPR008333">
    <property type="entry name" value="Cbr1-like_FAD-bd_dom"/>
</dbReference>
<keyword evidence="3" id="KW-0001">2Fe-2S</keyword>
<sequence length="340" mass="35897">MAEALATPLLPEDFIDLVDPLRSGADLRGRVVAVTPETPTATTILIRPGRGWRGHRPGQYTRIGVDVDGVRHWRAYSITSPVGAETISITVRAIPDGRVSNHVRHGLRPGAVLMLDQATGDFVLPDPAPDRVLFLTAGSGITPVMGMLRNDPLPRDVVVVHSAPTSGDMLFRRDLTALAAQGRISLVTRFTATDGILPVTALDGVVPDWRDRDVWVCGPTGLLDDAEAHWAAAGLSGRLHTERFRPRIHAVGDGGEVTFTGAGVTVAADAATTLLAAGEDAGVLMPSGCRMGICFNCVLPLTDGSVRDLRTGEVTTANPEDPVLVQTCVSAAAGPCHLRV</sequence>
<evidence type="ECO:0000313" key="11">
    <source>
        <dbReference type="EMBL" id="OCL34002.1"/>
    </source>
</evidence>
<dbReference type="InterPro" id="IPR039261">
    <property type="entry name" value="FNR_nucleotide-bd"/>
</dbReference>
<evidence type="ECO:0000256" key="4">
    <source>
        <dbReference type="ARBA" id="ARBA00022723"/>
    </source>
</evidence>
<dbReference type="InterPro" id="IPR017938">
    <property type="entry name" value="Riboflavin_synthase-like_b-brl"/>
</dbReference>
<dbReference type="AlphaFoldDB" id="A0A1C0AM88"/>
<feature type="domain" description="FAD-binding FR-type" evidence="10">
    <location>
        <begin position="24"/>
        <end position="125"/>
    </location>
</feature>
<protein>
    <submittedName>
        <fullName evidence="11">Stearoyl-CoA 9-desaturase</fullName>
    </submittedName>
</protein>
<dbReference type="Pfam" id="PF00111">
    <property type="entry name" value="Fer2"/>
    <property type="match status" value="1"/>
</dbReference>
<dbReference type="SUPFAM" id="SSF54292">
    <property type="entry name" value="2Fe-2S ferredoxin-like"/>
    <property type="match status" value="1"/>
</dbReference>
<evidence type="ECO:0000256" key="2">
    <source>
        <dbReference type="ARBA" id="ARBA00022630"/>
    </source>
</evidence>
<dbReference type="GO" id="GO:0046872">
    <property type="term" value="F:metal ion binding"/>
    <property type="evidence" value="ECO:0007669"/>
    <property type="project" value="UniProtKB-KW"/>
</dbReference>
<dbReference type="Gene3D" id="2.40.30.10">
    <property type="entry name" value="Translation factors"/>
    <property type="match status" value="1"/>
</dbReference>
<dbReference type="PANTHER" id="PTHR47354:SF6">
    <property type="entry name" value="NADH OXIDOREDUCTASE HCR"/>
    <property type="match status" value="1"/>
</dbReference>
<accession>A0A1C0AM88</accession>
<dbReference type="InterPro" id="IPR017927">
    <property type="entry name" value="FAD-bd_FR_type"/>
</dbReference>
<dbReference type="InterPro" id="IPR036010">
    <property type="entry name" value="2Fe-2S_ferredoxin-like_sf"/>
</dbReference>
<dbReference type="InterPro" id="IPR012675">
    <property type="entry name" value="Beta-grasp_dom_sf"/>
</dbReference>
<dbReference type="CDD" id="cd06216">
    <property type="entry name" value="FNR_iron_sulfur_binding_2"/>
    <property type="match status" value="1"/>
</dbReference>
<comment type="cofactor">
    <cofactor evidence="1">
        <name>FAD</name>
        <dbReference type="ChEBI" id="CHEBI:57692"/>
    </cofactor>
</comment>
<evidence type="ECO:0000259" key="9">
    <source>
        <dbReference type="PROSITE" id="PS51085"/>
    </source>
</evidence>
<keyword evidence="5" id="KW-0274">FAD</keyword>
<keyword evidence="2" id="KW-0285">Flavoprotein</keyword>
<evidence type="ECO:0000256" key="1">
    <source>
        <dbReference type="ARBA" id="ARBA00001974"/>
    </source>
</evidence>
<evidence type="ECO:0000256" key="6">
    <source>
        <dbReference type="ARBA" id="ARBA00023002"/>
    </source>
</evidence>
<keyword evidence="6" id="KW-0560">Oxidoreductase</keyword>
<dbReference type="GO" id="GO:0016491">
    <property type="term" value="F:oxidoreductase activity"/>
    <property type="evidence" value="ECO:0007669"/>
    <property type="project" value="UniProtKB-KW"/>
</dbReference>
<evidence type="ECO:0000256" key="5">
    <source>
        <dbReference type="ARBA" id="ARBA00022827"/>
    </source>
</evidence>